<feature type="transmembrane region" description="Helical" evidence="2">
    <location>
        <begin position="68"/>
        <end position="87"/>
    </location>
</feature>
<feature type="transmembrane region" description="Helical" evidence="2">
    <location>
        <begin position="196"/>
        <end position="218"/>
    </location>
</feature>
<dbReference type="Proteomes" id="UP001183410">
    <property type="component" value="Unassembled WGS sequence"/>
</dbReference>
<dbReference type="PANTHER" id="PTHR34473:SF2">
    <property type="entry name" value="UPF0699 TRANSMEMBRANE PROTEIN YDBT"/>
    <property type="match status" value="1"/>
</dbReference>
<evidence type="ECO:0000313" key="4">
    <source>
        <dbReference type="EMBL" id="MDT0265864.1"/>
    </source>
</evidence>
<dbReference type="InterPro" id="IPR005182">
    <property type="entry name" value="YdbS-like_PH"/>
</dbReference>
<evidence type="ECO:0000256" key="2">
    <source>
        <dbReference type="SAM" id="Phobius"/>
    </source>
</evidence>
<dbReference type="InterPro" id="IPR014529">
    <property type="entry name" value="UCP026631"/>
</dbReference>
<feature type="region of interest" description="Disordered" evidence="1">
    <location>
        <begin position="1"/>
        <end position="32"/>
    </location>
</feature>
<feature type="domain" description="YdbS-like PH" evidence="3">
    <location>
        <begin position="435"/>
        <end position="511"/>
    </location>
</feature>
<feature type="compositionally biased region" description="Low complexity" evidence="1">
    <location>
        <begin position="13"/>
        <end position="32"/>
    </location>
</feature>
<dbReference type="EMBL" id="JAVREO010000003">
    <property type="protein sequence ID" value="MDT0265864.1"/>
    <property type="molecule type" value="Genomic_DNA"/>
</dbReference>
<keyword evidence="5" id="KW-1185">Reference proteome</keyword>
<evidence type="ECO:0000259" key="3">
    <source>
        <dbReference type="Pfam" id="PF03703"/>
    </source>
</evidence>
<feature type="transmembrane region" description="Helical" evidence="2">
    <location>
        <begin position="246"/>
        <end position="270"/>
    </location>
</feature>
<feature type="transmembrane region" description="Helical" evidence="2">
    <location>
        <begin position="387"/>
        <end position="408"/>
    </location>
</feature>
<feature type="transmembrane region" description="Helical" evidence="2">
    <location>
        <begin position="414"/>
        <end position="435"/>
    </location>
</feature>
<dbReference type="PANTHER" id="PTHR34473">
    <property type="entry name" value="UPF0699 TRANSMEMBRANE PROTEIN YDBS"/>
    <property type="match status" value="1"/>
</dbReference>
<accession>A0ABU2JMV7</accession>
<gene>
    <name evidence="4" type="ORF">RM844_06120</name>
</gene>
<keyword evidence="2" id="KW-1133">Transmembrane helix</keyword>
<evidence type="ECO:0000313" key="5">
    <source>
        <dbReference type="Proteomes" id="UP001183410"/>
    </source>
</evidence>
<sequence length="539" mass="58168">MSADPGEVDRLPADPAEAPTADPDPPAGNGADTAWRRLDPRVIAAVGAWCLLLVLAAALVMWWRGAPWWLHVSVPAPVLGVLGYEALRWRRTTYRVTSDLVELRTGVLVRGHRSIPRQRVRSVDVTAEPMHRLLGIATVKVGTGQRVSSSAGAALTLDALAAEECEALRERLSRRPDDPAADGGRERTLAVLDWRWLRYAPLSMSVPLLGLSFVGALYEGLDLLGADPDNTVIPGLIAWLGSVDDLWPVVLLAVVAMALAGTVGSLGMFVETWWGFRLLREPHGTLRTSRGLFVARSVTLEEARLRGVEVAEPLSLRWGGGALTYAVVTGAGTAEEEISASNSSVLLPPAPLRQAHRVAAAVLREERDPTAAVRLIPHTRHALHRRLRLVCAVGTSLGGVLALLGTLLTPVLIHLGWVTALVVYAVGCCFAVDAYRNLGHGVTGRYLVTRHGSLKRRTIALRRDGVVGWRINQWAWQRRSGLCRVTATTAGGRGAYHVKDVLLPEGLRFADEAVPDLLTRFLVRRDGAPADDDGAPRGG</sequence>
<evidence type="ECO:0000256" key="1">
    <source>
        <dbReference type="SAM" id="MobiDB-lite"/>
    </source>
</evidence>
<keyword evidence="2" id="KW-0472">Membrane</keyword>
<reference evidence="5" key="1">
    <citation type="submission" date="2023-07" db="EMBL/GenBank/DDBJ databases">
        <title>30 novel species of actinomycetes from the DSMZ collection.</title>
        <authorList>
            <person name="Nouioui I."/>
        </authorList>
    </citation>
    <scope>NUCLEOTIDE SEQUENCE [LARGE SCALE GENOMIC DNA]</scope>
    <source>
        <strain evidence="5">DSM 44915</strain>
    </source>
</reference>
<dbReference type="RefSeq" id="WP_311665644.1">
    <property type="nucleotide sequence ID" value="NZ_JAVREO010000003.1"/>
</dbReference>
<dbReference type="PIRSF" id="PIRSF026631">
    <property type="entry name" value="UCP026631"/>
    <property type="match status" value="1"/>
</dbReference>
<organism evidence="4 5">
    <name type="scientific">Streptomyces chisholmiae</name>
    <dbReference type="NCBI Taxonomy" id="3075540"/>
    <lineage>
        <taxon>Bacteria</taxon>
        <taxon>Bacillati</taxon>
        <taxon>Actinomycetota</taxon>
        <taxon>Actinomycetes</taxon>
        <taxon>Kitasatosporales</taxon>
        <taxon>Streptomycetaceae</taxon>
        <taxon>Streptomyces</taxon>
    </lineage>
</organism>
<protein>
    <submittedName>
        <fullName evidence="4">PH domain-containing protein</fullName>
    </submittedName>
</protein>
<feature type="domain" description="YdbS-like PH" evidence="3">
    <location>
        <begin position="89"/>
        <end position="171"/>
    </location>
</feature>
<proteinExistence type="predicted"/>
<dbReference type="Pfam" id="PF03703">
    <property type="entry name" value="bPH_2"/>
    <property type="match status" value="2"/>
</dbReference>
<feature type="transmembrane region" description="Helical" evidence="2">
    <location>
        <begin position="42"/>
        <end position="62"/>
    </location>
</feature>
<name>A0ABU2JMV7_9ACTN</name>
<keyword evidence="2" id="KW-0812">Transmembrane</keyword>
<comment type="caution">
    <text evidence="4">The sequence shown here is derived from an EMBL/GenBank/DDBJ whole genome shotgun (WGS) entry which is preliminary data.</text>
</comment>